<comment type="subcellular location">
    <subcellularLocation>
        <location evidence="3">Cytoplasm</location>
    </subcellularLocation>
</comment>
<evidence type="ECO:0000256" key="3">
    <source>
        <dbReference type="HAMAP-Rule" id="MF_01121"/>
    </source>
</evidence>
<dbReference type="HAMAP" id="MF_01121">
    <property type="entry name" value="Sirtuin_ClassIII"/>
    <property type="match status" value="1"/>
</dbReference>
<dbReference type="PROSITE" id="PS50305">
    <property type="entry name" value="SIRTUIN"/>
    <property type="match status" value="1"/>
</dbReference>
<comment type="function">
    <text evidence="3">NAD-dependent lysine deacetylase and desuccinylase that specifically removes acetyl and succinyl groups on target proteins. Modulates the activities of several proteins which are inactive in their acylated form.</text>
</comment>
<feature type="binding site" evidence="3">
    <location>
        <position position="140"/>
    </location>
    <ligand>
        <name>Zn(2+)</name>
        <dbReference type="ChEBI" id="CHEBI:29105"/>
    </ligand>
</feature>
<dbReference type="InterPro" id="IPR027546">
    <property type="entry name" value="Sirtuin_class_III"/>
</dbReference>
<dbReference type="InterPro" id="IPR003000">
    <property type="entry name" value="Sirtuin"/>
</dbReference>
<feature type="binding site" evidence="3">
    <location>
        <position position="58"/>
    </location>
    <ligand>
        <name>substrate</name>
    </ligand>
</feature>
<dbReference type="Gene3D" id="3.30.1600.10">
    <property type="entry name" value="SIR2/SIRT2 'Small Domain"/>
    <property type="match status" value="1"/>
</dbReference>
<feature type="binding site" evidence="3">
    <location>
        <begin position="180"/>
        <end position="182"/>
    </location>
    <ligand>
        <name>NAD(+)</name>
        <dbReference type="ChEBI" id="CHEBI:57540"/>
    </ligand>
</feature>
<organism evidence="6 7">
    <name type="scientific">Marinospirillum alkalitolerans</name>
    <dbReference type="NCBI Taxonomy" id="3123374"/>
    <lineage>
        <taxon>Bacteria</taxon>
        <taxon>Pseudomonadati</taxon>
        <taxon>Pseudomonadota</taxon>
        <taxon>Gammaproteobacteria</taxon>
        <taxon>Oceanospirillales</taxon>
        <taxon>Oceanospirillaceae</taxon>
        <taxon>Marinospirillum</taxon>
    </lineage>
</organism>
<comment type="caution">
    <text evidence="6">The sequence shown here is derived from an EMBL/GenBank/DDBJ whole genome shotgun (WGS) entry which is preliminary data.</text>
</comment>
<feature type="binding site" evidence="3">
    <location>
        <begin position="11"/>
        <end position="30"/>
    </location>
    <ligand>
        <name>NAD(+)</name>
        <dbReference type="ChEBI" id="CHEBI:57540"/>
    </ligand>
</feature>
<dbReference type="EC" id="2.3.1.286" evidence="3"/>
<comment type="similarity">
    <text evidence="3">Belongs to the sirtuin family. Class III subfamily.</text>
</comment>
<dbReference type="RefSeq" id="WP_405339398.1">
    <property type="nucleotide sequence ID" value="NZ_JBANFI010000004.1"/>
</dbReference>
<comment type="catalytic activity">
    <reaction evidence="3">
        <text>N(6)-succinyl-L-lysyl-[protein] + NAD(+) + H2O = 2''-O-succinyl-ADP-D-ribose + nicotinamide + L-lysyl-[protein]</text>
        <dbReference type="Rhea" id="RHEA:47668"/>
        <dbReference type="Rhea" id="RHEA-COMP:9752"/>
        <dbReference type="Rhea" id="RHEA-COMP:11877"/>
        <dbReference type="ChEBI" id="CHEBI:15377"/>
        <dbReference type="ChEBI" id="CHEBI:17154"/>
        <dbReference type="ChEBI" id="CHEBI:29969"/>
        <dbReference type="ChEBI" id="CHEBI:57540"/>
        <dbReference type="ChEBI" id="CHEBI:87830"/>
        <dbReference type="ChEBI" id="CHEBI:87832"/>
    </reaction>
</comment>
<dbReference type="InterPro" id="IPR050134">
    <property type="entry name" value="NAD-dep_sirtuin_deacylases"/>
</dbReference>
<protein>
    <recommendedName>
        <fullName evidence="3">NAD-dependent protein deacylase</fullName>
        <ecNumber evidence="3">2.3.1.286</ecNumber>
    </recommendedName>
    <alternativeName>
        <fullName evidence="3">Regulatory protein SIR2 homolog</fullName>
    </alternativeName>
</protein>
<comment type="cofactor">
    <cofactor evidence="3">
        <name>Zn(2+)</name>
        <dbReference type="ChEBI" id="CHEBI:29105"/>
    </cofactor>
    <text evidence="3">Binds 1 zinc ion per subunit.</text>
</comment>
<dbReference type="InterPro" id="IPR026590">
    <property type="entry name" value="Ssirtuin_cat_dom"/>
</dbReference>
<comment type="caution">
    <text evidence="3 4">Lacks conserved residue(s) required for the propagation of feature annotation.</text>
</comment>
<feature type="binding site" evidence="3">
    <location>
        <position position="121"/>
    </location>
    <ligand>
        <name>Zn(2+)</name>
        <dbReference type="ChEBI" id="CHEBI:29105"/>
    </ligand>
</feature>
<reference evidence="6 7" key="1">
    <citation type="submission" date="2024-02" db="EMBL/GenBank/DDBJ databases">
        <title>Marinospirillum sp. MEB 164 isolated from Lonar lake sediment.</title>
        <authorList>
            <person name="Joshi A."/>
            <person name="Thite S."/>
        </authorList>
    </citation>
    <scope>NUCLEOTIDE SEQUENCE [LARGE SCALE GENOMIC DNA]</scope>
    <source>
        <strain evidence="6 7">MEB164</strain>
    </source>
</reference>
<dbReference type="Gene3D" id="3.40.50.1220">
    <property type="entry name" value="TPP-binding domain"/>
    <property type="match status" value="1"/>
</dbReference>
<proteinExistence type="inferred from homology"/>
<evidence type="ECO:0000313" key="7">
    <source>
        <dbReference type="Proteomes" id="UP001621714"/>
    </source>
</evidence>
<name>A0ABW8PZK9_9GAMM</name>
<feature type="binding site" evidence="3">
    <location>
        <begin position="95"/>
        <end position="98"/>
    </location>
    <ligand>
        <name>NAD(+)</name>
        <dbReference type="ChEBI" id="CHEBI:57540"/>
    </ligand>
</feature>
<feature type="binding site" evidence="3">
    <location>
        <position position="220"/>
    </location>
    <ligand>
        <name>NAD(+)</name>
        <dbReference type="ChEBI" id="CHEBI:57540"/>
    </ligand>
</feature>
<gene>
    <name evidence="3" type="primary">cobB</name>
    <name evidence="6" type="ORF">V6U78_08495</name>
</gene>
<keyword evidence="1 6" id="KW-0808">Transferase</keyword>
<keyword evidence="3" id="KW-0963">Cytoplasm</keyword>
<evidence type="ECO:0000259" key="5">
    <source>
        <dbReference type="PROSITE" id="PS50305"/>
    </source>
</evidence>
<feature type="active site" description="Proton acceptor" evidence="3">
    <location>
        <position position="113"/>
    </location>
</feature>
<dbReference type="Proteomes" id="UP001621714">
    <property type="component" value="Unassembled WGS sequence"/>
</dbReference>
<dbReference type="InterPro" id="IPR026591">
    <property type="entry name" value="Sirtuin_cat_small_dom_sf"/>
</dbReference>
<feature type="binding site" evidence="3">
    <location>
        <position position="55"/>
    </location>
    <ligand>
        <name>substrate</name>
    </ligand>
</feature>
<evidence type="ECO:0000256" key="1">
    <source>
        <dbReference type="ARBA" id="ARBA00022679"/>
    </source>
</evidence>
<dbReference type="GO" id="GO:0034979">
    <property type="term" value="F:NAD-dependent protein lysine deacetylase activity"/>
    <property type="evidence" value="ECO:0007669"/>
    <property type="project" value="UniProtKB-EC"/>
</dbReference>
<keyword evidence="7" id="KW-1185">Reference proteome</keyword>
<keyword evidence="3" id="KW-0862">Zinc</keyword>
<comment type="domain">
    <text evidence="3">2 residues (Tyr-55 and Arg-58) present in a large hydrophobic pocket are probably involved in substrate specificity. They are important for desuccinylation activity, but dispensable for deacetylation activity.</text>
</comment>
<evidence type="ECO:0000313" key="6">
    <source>
        <dbReference type="EMBL" id="MFK7161073.1"/>
    </source>
</evidence>
<dbReference type="InterPro" id="IPR029035">
    <property type="entry name" value="DHS-like_NAD/FAD-binding_dom"/>
</dbReference>
<comment type="catalytic activity">
    <reaction evidence="3">
        <text>N(6)-acetyl-L-lysyl-[protein] + NAD(+) + H2O = 2''-O-acetyl-ADP-D-ribose + nicotinamide + L-lysyl-[protein]</text>
        <dbReference type="Rhea" id="RHEA:43636"/>
        <dbReference type="Rhea" id="RHEA-COMP:9752"/>
        <dbReference type="Rhea" id="RHEA-COMP:10731"/>
        <dbReference type="ChEBI" id="CHEBI:15377"/>
        <dbReference type="ChEBI" id="CHEBI:17154"/>
        <dbReference type="ChEBI" id="CHEBI:29969"/>
        <dbReference type="ChEBI" id="CHEBI:57540"/>
        <dbReference type="ChEBI" id="CHEBI:61930"/>
        <dbReference type="ChEBI" id="CHEBI:83767"/>
        <dbReference type="EC" id="2.3.1.286"/>
    </reaction>
</comment>
<dbReference type="Pfam" id="PF02146">
    <property type="entry name" value="SIR2"/>
    <property type="match status" value="1"/>
</dbReference>
<dbReference type="EMBL" id="JBANFI010000004">
    <property type="protein sequence ID" value="MFK7161073.1"/>
    <property type="molecule type" value="Genomic_DNA"/>
</dbReference>
<evidence type="ECO:0000256" key="2">
    <source>
        <dbReference type="ARBA" id="ARBA00023027"/>
    </source>
</evidence>
<accession>A0ABW8PZK9</accession>
<keyword evidence="6" id="KW-0012">Acyltransferase</keyword>
<keyword evidence="3" id="KW-0479">Metal-binding</keyword>
<feature type="domain" description="Deacetylase sirtuin-type" evidence="5">
    <location>
        <begin position="1"/>
        <end position="235"/>
    </location>
</feature>
<keyword evidence="2 3" id="KW-0520">NAD</keyword>
<dbReference type="PANTHER" id="PTHR11085">
    <property type="entry name" value="NAD-DEPENDENT PROTEIN DEACYLASE SIRTUIN-5, MITOCHONDRIAL-RELATED"/>
    <property type="match status" value="1"/>
</dbReference>
<evidence type="ECO:0000256" key="4">
    <source>
        <dbReference type="PROSITE-ProRule" id="PRU00236"/>
    </source>
</evidence>
<sequence>MSPQKVVVLTGAGISAESGIATFRDQQGLWEAHRIEDVASPAGFQRNPQLVLDFYNQRRAQLLDPGLHPNAAHLALADFEQQWCALGGEFTLITQNVDNLHQRAGSERLICLHGQLQSALCPLSRQSHPWTGPLQLGDLCPCCRPAQQLRPDIVWFGEMPYHFDACLSAAQQADVFISIGTSGQVYPAAGLMEEAQQAWKVEVNLAPTRKDWDLGLYGPASEELPVYLTQLLEAASTRYTP</sequence>
<dbReference type="PANTHER" id="PTHR11085:SF4">
    <property type="entry name" value="NAD-DEPENDENT PROTEIN DEACYLASE"/>
    <property type="match status" value="1"/>
</dbReference>
<dbReference type="SUPFAM" id="SSF52467">
    <property type="entry name" value="DHS-like NAD/FAD-binding domain"/>
    <property type="match status" value="1"/>
</dbReference>